<dbReference type="Proteomes" id="UP000324143">
    <property type="component" value="Unassembled WGS sequence"/>
</dbReference>
<evidence type="ECO:0000313" key="3">
    <source>
        <dbReference type="Proteomes" id="UP000324143"/>
    </source>
</evidence>
<evidence type="ECO:0000313" key="2">
    <source>
        <dbReference type="EMBL" id="TYB31217.1"/>
    </source>
</evidence>
<dbReference type="Gene3D" id="2.120.10.30">
    <property type="entry name" value="TolB, C-terminal domain"/>
    <property type="match status" value="1"/>
</dbReference>
<dbReference type="InterPro" id="IPR011042">
    <property type="entry name" value="6-blade_b-propeller_TolB-like"/>
</dbReference>
<evidence type="ECO:0000256" key="1">
    <source>
        <dbReference type="SAM" id="SignalP"/>
    </source>
</evidence>
<dbReference type="SUPFAM" id="SSF69304">
    <property type="entry name" value="Tricorn protease N-terminal domain"/>
    <property type="match status" value="1"/>
</dbReference>
<dbReference type="EMBL" id="VSIX01000045">
    <property type="protein sequence ID" value="TYB31217.1"/>
    <property type="molecule type" value="Genomic_DNA"/>
</dbReference>
<keyword evidence="3" id="KW-1185">Reference proteome</keyword>
<proteinExistence type="predicted"/>
<protein>
    <recommendedName>
        <fullName evidence="4">BamA/TamA family outer membrane protein</fullName>
    </recommendedName>
</protein>
<gene>
    <name evidence="2" type="ORF">FXF47_05130</name>
</gene>
<evidence type="ECO:0008006" key="4">
    <source>
        <dbReference type="Google" id="ProtNLM"/>
    </source>
</evidence>
<dbReference type="AlphaFoldDB" id="A0A5D0MBV2"/>
<feature type="signal peptide" evidence="1">
    <location>
        <begin position="1"/>
        <end position="24"/>
    </location>
</feature>
<feature type="chain" id="PRO_5022900117" description="BamA/TamA family outer membrane protein" evidence="1">
    <location>
        <begin position="25"/>
        <end position="910"/>
    </location>
</feature>
<dbReference type="Pfam" id="PF07676">
    <property type="entry name" value="PD40"/>
    <property type="match status" value="1"/>
</dbReference>
<dbReference type="Gene3D" id="2.40.160.50">
    <property type="entry name" value="membrane protein fhac: a member of the omp85/tpsb transporter family"/>
    <property type="match status" value="1"/>
</dbReference>
<comment type="caution">
    <text evidence="2">The sequence shown here is derived from an EMBL/GenBank/DDBJ whole genome shotgun (WGS) entry which is preliminary data.</text>
</comment>
<keyword evidence="1" id="KW-0732">Signal</keyword>
<accession>A0A5D0MBV2</accession>
<reference evidence="2" key="1">
    <citation type="submission" date="2019-08" db="EMBL/GenBank/DDBJ databases">
        <title>Genomic characterization of a novel candidate phylum (ARYD3) from a high temperature, high salinity tertiary oil reservoir in north central Oklahoma, USA.</title>
        <authorList>
            <person name="Youssef N.H."/>
            <person name="Yadav A."/>
            <person name="Elshahed M.S."/>
        </authorList>
    </citation>
    <scope>NUCLEOTIDE SEQUENCE [LARGE SCALE GENOMIC DNA]</scope>
    <source>
        <strain evidence="2">ARYD3</strain>
    </source>
</reference>
<dbReference type="InterPro" id="IPR011659">
    <property type="entry name" value="WD40"/>
</dbReference>
<name>A0A5D0MBV2_9BACT</name>
<organism evidence="2 3">
    <name type="scientific">Candidatus Mcinerneyibacterium aminivorans</name>
    <dbReference type="NCBI Taxonomy" id="2703815"/>
    <lineage>
        <taxon>Bacteria</taxon>
        <taxon>Candidatus Macinerneyibacteriota</taxon>
        <taxon>Candidatus Mcinerneyibacteria</taxon>
        <taxon>Candidatus Mcinerneyibacteriales</taxon>
        <taxon>Candidatus Mcinerneyibacteriaceae</taxon>
        <taxon>Candidatus Mcinerneyibacterium</taxon>
    </lineage>
</organism>
<sequence length="910" mass="108705">MPKKASFTFLILILFFSNVNLSFASFGKNKINYKQYKWKVYKSDYFNVYYYPPEENIIKTAIPIIEKTVNEYKKFFSITSKLKIPIIIYHNVYKFRETNIVPYILPEGVGGFTEFSKGRVVVPFNGSLSELEHVLRHELVHEFVLVKISEIRKYNQNIRGIHLPLWFHEGLAEYLSNGFPHQDKIFLSTILKNDRFVSLDRMNSILGTYLMYKEGQAFISFLDEKYGIEIIKKYFETMYLYDNFSDAIENICGDSFDEISYSFEIWLKNQYIFETKKFDNIYDKCKKIKEDIFRYYKTGEDQAVYITNKWGYIDIYKQVNNTEKRLFRIGNKADYEYLSIKNMPVYHHENKLFLGVKYQNNDIIVIYDIKKEKVEKRLKNISNISIIYSINYKNDMLYISGLGNDDKNYIVRYNINTQEYNTVLKTDNSINNFSIYKKKIVFSKEYGKKGYKKIFVYNMNTKKTEKRTNGESNDYFPIYLSNGQIVFLSDREGDTNIYKLSKNKIIKMTEFPVYINNIWKNKNKIYFTAVSRDRTAFRLEEPINKVVQTKDEELSYFTYPKIDKKIIEENTRQYKSKLTLDILKANVMSSPKMGYIGDISLLFSDMLDNEELFFTVGMSDAHHRIENIVKKSNYYLQYVNKYYRWNYYYSLYHFYKPFNYYTSQLYDDLYDERLAGAEAGLIYPFSRFRRISGGVNLNYKEREYIIPHEWYHKYYMSLNFKYVFDNTIWNEVGPIDGWRYLLKYSIDFDLENKLNVFSQYYNVDFRKYFRVFENSAVAARINYAESLGKKREKDILSMGGSLSMRGYRYFHFKGTKLFLFNLEYRFLMIQNIVLDLTSENIILPGVYSSVFFDMGNCWNEDSNNNMHGSYGISFQMGFGAFAIRYDLARKTNFENISYDTAHTFALGWNF</sequence>